<name>A0ABT0XN93_9BACI</name>
<dbReference type="RefSeq" id="WP_251610732.1">
    <property type="nucleotide sequence ID" value="NZ_JAMQJY010000003.1"/>
</dbReference>
<dbReference type="EMBL" id="JAMQJY010000003">
    <property type="protein sequence ID" value="MCM2677200.1"/>
    <property type="molecule type" value="Genomic_DNA"/>
</dbReference>
<comment type="caution">
    <text evidence="1">The sequence shown here is derived from an EMBL/GenBank/DDBJ whole genome shotgun (WGS) entry which is preliminary data.</text>
</comment>
<sequence>MFRTLGYLKAGTPRQRAVYQAIATLDVMNRWSAYSPTLCGTIPIGIDVDTSDIDIVMHINRSNFTEVEAEMTRLYGHYDDFRVKRFEVRGEPTIKANFIYKGYEFELFGQPKCVTKQNAYLHMLIEATLLKQKPLLRRQIIRLKNLGLKTEPAFCMMLGLEGNAYEQLLKYGRDHQII</sequence>
<accession>A0ABT0XN93</accession>
<gene>
    <name evidence="1" type="ORF">NDM98_18360</name>
</gene>
<keyword evidence="2" id="KW-1185">Reference proteome</keyword>
<protein>
    <submittedName>
        <fullName evidence="1">DUF4269 domain-containing protein</fullName>
    </submittedName>
</protein>
<organism evidence="1 2">
    <name type="scientific">Alkalicoccobacillus plakortidis</name>
    <dbReference type="NCBI Taxonomy" id="444060"/>
    <lineage>
        <taxon>Bacteria</taxon>
        <taxon>Bacillati</taxon>
        <taxon>Bacillota</taxon>
        <taxon>Bacilli</taxon>
        <taxon>Bacillales</taxon>
        <taxon>Bacillaceae</taxon>
        <taxon>Alkalicoccobacillus</taxon>
    </lineage>
</organism>
<evidence type="ECO:0000313" key="2">
    <source>
        <dbReference type="Proteomes" id="UP001203665"/>
    </source>
</evidence>
<reference evidence="1" key="1">
    <citation type="submission" date="2022-06" db="EMBL/GenBank/DDBJ databases">
        <title>Alkalicoccobacillus porphyridii sp. nov., isolated from a marine red alga, Porphyridium purpureum and reclassification of Shouchella plakortidis and Shouchella gibsonii as Alkalicoccobacillus plakortidis comb. nov. and Alkalicoccobacillus gibsonii comb. nov.</title>
        <authorList>
            <person name="Kim K.H."/>
            <person name="Lee J.K."/>
            <person name="Han D.M."/>
            <person name="Baek J.H."/>
            <person name="Jeon C.O."/>
        </authorList>
    </citation>
    <scope>NUCLEOTIDE SEQUENCE</scope>
    <source>
        <strain evidence="1">DSM 19153</strain>
    </source>
</reference>
<dbReference type="Pfam" id="PF14091">
    <property type="entry name" value="DUF4269"/>
    <property type="match status" value="1"/>
</dbReference>
<dbReference type="InterPro" id="IPR025365">
    <property type="entry name" value="DUF4269"/>
</dbReference>
<proteinExistence type="predicted"/>
<evidence type="ECO:0000313" key="1">
    <source>
        <dbReference type="EMBL" id="MCM2677200.1"/>
    </source>
</evidence>
<dbReference type="Proteomes" id="UP001203665">
    <property type="component" value="Unassembled WGS sequence"/>
</dbReference>